<dbReference type="PRINTS" id="PR00502">
    <property type="entry name" value="NUDIXFAMILY"/>
</dbReference>
<keyword evidence="3 5" id="KW-0378">Hydrolase</keyword>
<dbReference type="Gene3D" id="3.90.79.10">
    <property type="entry name" value="Nucleoside Triphosphate Pyrophosphohydrolase"/>
    <property type="match status" value="1"/>
</dbReference>
<evidence type="ECO:0000256" key="5">
    <source>
        <dbReference type="RuleBase" id="RU003476"/>
    </source>
</evidence>
<comment type="caution">
    <text evidence="7">The sequence shown here is derived from an EMBL/GenBank/DDBJ whole genome shotgun (WGS) entry which is preliminary data.</text>
</comment>
<dbReference type="PROSITE" id="PS00893">
    <property type="entry name" value="NUDIX_BOX"/>
    <property type="match status" value="1"/>
</dbReference>
<dbReference type="GO" id="GO:0016787">
    <property type="term" value="F:hydrolase activity"/>
    <property type="evidence" value="ECO:0007669"/>
    <property type="project" value="UniProtKB-KW"/>
</dbReference>
<evidence type="ECO:0000256" key="3">
    <source>
        <dbReference type="ARBA" id="ARBA00022801"/>
    </source>
</evidence>
<dbReference type="Proteomes" id="UP000552097">
    <property type="component" value="Unassembled WGS sequence"/>
</dbReference>
<evidence type="ECO:0000259" key="6">
    <source>
        <dbReference type="PROSITE" id="PS51462"/>
    </source>
</evidence>
<sequence>MAGTTTSTTPRIGARVLLLDPQDRVLLIHARDPDQPHHHWWELPGGGLDPDETPTQAARREVAEETGIHLDHLGPKLWIRESHFHYRGHHHHRIDHVYLARATTTTPRLPLKPTDNEKQGLIERRWHTLDDLTHSTDKLLPTQLPQLLHQILHGHLPTEPLILRD</sequence>
<dbReference type="PANTHER" id="PTHR43046:SF12">
    <property type="entry name" value="GDP-MANNOSE MANNOSYL HYDROLASE"/>
    <property type="match status" value="1"/>
</dbReference>
<dbReference type="PROSITE" id="PS51462">
    <property type="entry name" value="NUDIX"/>
    <property type="match status" value="1"/>
</dbReference>
<dbReference type="SUPFAM" id="SSF55811">
    <property type="entry name" value="Nudix"/>
    <property type="match status" value="1"/>
</dbReference>
<evidence type="ECO:0000313" key="7">
    <source>
        <dbReference type="EMBL" id="MBB5801256.1"/>
    </source>
</evidence>
<dbReference type="PANTHER" id="PTHR43046">
    <property type="entry name" value="GDP-MANNOSE MANNOSYL HYDROLASE"/>
    <property type="match status" value="1"/>
</dbReference>
<dbReference type="Pfam" id="PF00293">
    <property type="entry name" value="NUDIX"/>
    <property type="match status" value="1"/>
</dbReference>
<proteinExistence type="inferred from homology"/>
<evidence type="ECO:0000256" key="2">
    <source>
        <dbReference type="ARBA" id="ARBA00005582"/>
    </source>
</evidence>
<keyword evidence="4" id="KW-0460">Magnesium</keyword>
<feature type="domain" description="Nudix hydrolase" evidence="6">
    <location>
        <begin position="9"/>
        <end position="149"/>
    </location>
</feature>
<evidence type="ECO:0000256" key="1">
    <source>
        <dbReference type="ARBA" id="ARBA00001946"/>
    </source>
</evidence>
<evidence type="ECO:0000256" key="4">
    <source>
        <dbReference type="ARBA" id="ARBA00022842"/>
    </source>
</evidence>
<dbReference type="InterPro" id="IPR000086">
    <property type="entry name" value="NUDIX_hydrolase_dom"/>
</dbReference>
<gene>
    <name evidence="7" type="ORF">F4560_001024</name>
</gene>
<dbReference type="RefSeq" id="WP_184916857.1">
    <property type="nucleotide sequence ID" value="NZ_JACHMO010000001.1"/>
</dbReference>
<dbReference type="AlphaFoldDB" id="A0A7W9HFY3"/>
<protein>
    <submittedName>
        <fullName evidence="7">8-oxo-dGTP pyrophosphatase MutT (NUDIX family)</fullName>
    </submittedName>
</protein>
<organism evidence="7 8">
    <name type="scientific">Saccharothrix ecbatanensis</name>
    <dbReference type="NCBI Taxonomy" id="1105145"/>
    <lineage>
        <taxon>Bacteria</taxon>
        <taxon>Bacillati</taxon>
        <taxon>Actinomycetota</taxon>
        <taxon>Actinomycetes</taxon>
        <taxon>Pseudonocardiales</taxon>
        <taxon>Pseudonocardiaceae</taxon>
        <taxon>Saccharothrix</taxon>
    </lineage>
</organism>
<dbReference type="InterPro" id="IPR020476">
    <property type="entry name" value="Nudix_hydrolase"/>
</dbReference>
<keyword evidence="8" id="KW-1185">Reference proteome</keyword>
<comment type="cofactor">
    <cofactor evidence="1">
        <name>Mg(2+)</name>
        <dbReference type="ChEBI" id="CHEBI:18420"/>
    </cofactor>
</comment>
<reference evidence="7 8" key="1">
    <citation type="submission" date="2020-08" db="EMBL/GenBank/DDBJ databases">
        <title>Sequencing the genomes of 1000 actinobacteria strains.</title>
        <authorList>
            <person name="Klenk H.-P."/>
        </authorList>
    </citation>
    <scope>NUCLEOTIDE SEQUENCE [LARGE SCALE GENOMIC DNA]</scope>
    <source>
        <strain evidence="7 8">DSM 45486</strain>
    </source>
</reference>
<name>A0A7W9HFY3_9PSEU</name>
<accession>A0A7W9HFY3</accession>
<dbReference type="EMBL" id="JACHMO010000001">
    <property type="protein sequence ID" value="MBB5801256.1"/>
    <property type="molecule type" value="Genomic_DNA"/>
</dbReference>
<dbReference type="InterPro" id="IPR015797">
    <property type="entry name" value="NUDIX_hydrolase-like_dom_sf"/>
</dbReference>
<evidence type="ECO:0000313" key="8">
    <source>
        <dbReference type="Proteomes" id="UP000552097"/>
    </source>
</evidence>
<dbReference type="CDD" id="cd04685">
    <property type="entry name" value="NUDIX_Hydrolase"/>
    <property type="match status" value="1"/>
</dbReference>
<dbReference type="InterPro" id="IPR020084">
    <property type="entry name" value="NUDIX_hydrolase_CS"/>
</dbReference>
<comment type="similarity">
    <text evidence="2 5">Belongs to the Nudix hydrolase family.</text>
</comment>